<protein>
    <submittedName>
        <fullName evidence="1">Uncharacterized protein</fullName>
    </submittedName>
</protein>
<proteinExistence type="predicted"/>
<organism evidence="1">
    <name type="scientific">Podoviridae sp. ctDgT26</name>
    <dbReference type="NCBI Taxonomy" id="2826547"/>
    <lineage>
        <taxon>Viruses</taxon>
        <taxon>Duplodnaviria</taxon>
        <taxon>Heunggongvirae</taxon>
        <taxon>Uroviricota</taxon>
        <taxon>Caudoviricetes</taxon>
    </lineage>
</organism>
<reference evidence="1" key="1">
    <citation type="journal article" date="2021" name="Proc. Natl. Acad. Sci. U.S.A.">
        <title>A Catalog of Tens of Thousands of Viruses from Human Metagenomes Reveals Hidden Associations with Chronic Diseases.</title>
        <authorList>
            <person name="Tisza M.J."/>
            <person name="Buck C.B."/>
        </authorList>
    </citation>
    <scope>NUCLEOTIDE SEQUENCE</scope>
    <source>
        <strain evidence="1">CtDgT26</strain>
    </source>
</reference>
<name>A0A8S5LZR6_9CAUD</name>
<accession>A0A8S5LZR6</accession>
<sequence>MILCGKDCTPCCDFCTHVKHGTVVVDGKRVTTGPVGCKLHKDKEHQDIAATCGYCDDFHCFQSLVSVDREMQEGDGE</sequence>
<dbReference type="EMBL" id="BK014779">
    <property type="protein sequence ID" value="DAD75331.1"/>
    <property type="molecule type" value="Genomic_DNA"/>
</dbReference>
<evidence type="ECO:0000313" key="1">
    <source>
        <dbReference type="EMBL" id="DAD75331.1"/>
    </source>
</evidence>